<name>A0ABV4NB83_9VIBR</name>
<dbReference type="RefSeq" id="WP_273296029.1">
    <property type="nucleotide sequence ID" value="NZ_JBFRUW010000030.1"/>
</dbReference>
<proteinExistence type="predicted"/>
<dbReference type="EMBL" id="JBFRUW010000030">
    <property type="protein sequence ID" value="MFA0568674.1"/>
    <property type="molecule type" value="Genomic_DNA"/>
</dbReference>
<comment type="caution">
    <text evidence="2">The sequence shown here is derived from an EMBL/GenBank/DDBJ whole genome shotgun (WGS) entry which is preliminary data.</text>
</comment>
<dbReference type="Proteomes" id="UP001570417">
    <property type="component" value="Unassembled WGS sequence"/>
</dbReference>
<accession>A0ABV4NB83</accession>
<feature type="chain" id="PRO_5047458962" evidence="1">
    <location>
        <begin position="20"/>
        <end position="60"/>
    </location>
</feature>
<reference evidence="2 3" key="1">
    <citation type="journal article" date="2024" name="ISME J.">
        <title>Tailless and filamentous prophages are predominant in marine Vibrio.</title>
        <authorList>
            <person name="Steensen K."/>
            <person name="Seneca J."/>
            <person name="Bartlau N."/>
            <person name="Yu X.A."/>
            <person name="Hussain F.A."/>
            <person name="Polz M.F."/>
        </authorList>
    </citation>
    <scope>NUCLEOTIDE SEQUENCE [LARGE SCALE GENOMIC DNA]</scope>
    <source>
        <strain evidence="2 3">10N.222.51.A1</strain>
    </source>
</reference>
<protein>
    <submittedName>
        <fullName evidence="2">Uncharacterized protein</fullName>
    </submittedName>
</protein>
<evidence type="ECO:0000256" key="1">
    <source>
        <dbReference type="SAM" id="SignalP"/>
    </source>
</evidence>
<sequence>MTKFLIILASVLFSFHVSASNNTNSVGGTQLGPLVNCELESGDMKYIPTEMCRISKGKAK</sequence>
<keyword evidence="1" id="KW-0732">Signal</keyword>
<feature type="signal peptide" evidence="1">
    <location>
        <begin position="1"/>
        <end position="19"/>
    </location>
</feature>
<keyword evidence="3" id="KW-1185">Reference proteome</keyword>
<evidence type="ECO:0000313" key="2">
    <source>
        <dbReference type="EMBL" id="MFA0568674.1"/>
    </source>
</evidence>
<evidence type="ECO:0000313" key="3">
    <source>
        <dbReference type="Proteomes" id="UP001570417"/>
    </source>
</evidence>
<organism evidence="2 3">
    <name type="scientific">Vibrio gallaecicus</name>
    <dbReference type="NCBI Taxonomy" id="552386"/>
    <lineage>
        <taxon>Bacteria</taxon>
        <taxon>Pseudomonadati</taxon>
        <taxon>Pseudomonadota</taxon>
        <taxon>Gammaproteobacteria</taxon>
        <taxon>Vibrionales</taxon>
        <taxon>Vibrionaceae</taxon>
        <taxon>Vibrio</taxon>
    </lineage>
</organism>
<gene>
    <name evidence="2" type="ORF">AB4566_10340</name>
</gene>